<evidence type="ECO:0000256" key="3">
    <source>
        <dbReference type="ARBA" id="ARBA00022553"/>
    </source>
</evidence>
<dbReference type="InterPro" id="IPR011623">
    <property type="entry name" value="7TMR_DISM_rcpt_extracell_dom1"/>
</dbReference>
<feature type="transmembrane region" description="Helical" evidence="7">
    <location>
        <begin position="380"/>
        <end position="399"/>
    </location>
</feature>
<evidence type="ECO:0000313" key="9">
    <source>
        <dbReference type="EMBL" id="MBU9738629.1"/>
    </source>
</evidence>
<dbReference type="SMART" id="SM00388">
    <property type="entry name" value="HisKA"/>
    <property type="match status" value="1"/>
</dbReference>
<evidence type="ECO:0000256" key="5">
    <source>
        <dbReference type="ARBA" id="ARBA00022777"/>
    </source>
</evidence>
<reference evidence="9" key="1">
    <citation type="submission" date="2021-06" db="EMBL/GenBank/DDBJ databases">
        <title>Description of novel taxa of the family Lachnospiraceae.</title>
        <authorList>
            <person name="Chaplin A.V."/>
            <person name="Sokolova S.R."/>
            <person name="Pikina A.P."/>
            <person name="Korzhanova M."/>
            <person name="Belova V."/>
            <person name="Korostin D."/>
            <person name="Efimov B.A."/>
        </authorList>
    </citation>
    <scope>NUCLEOTIDE SEQUENCE</scope>
    <source>
        <strain evidence="9">ASD5720</strain>
    </source>
</reference>
<evidence type="ECO:0000256" key="6">
    <source>
        <dbReference type="ARBA" id="ARBA00023012"/>
    </source>
</evidence>
<dbReference type="InterPro" id="IPR005467">
    <property type="entry name" value="His_kinase_dom"/>
</dbReference>
<dbReference type="GO" id="GO:0000155">
    <property type="term" value="F:phosphorelay sensor kinase activity"/>
    <property type="evidence" value="ECO:0007669"/>
    <property type="project" value="InterPro"/>
</dbReference>
<accession>A0A949K1T5</accession>
<feature type="transmembrane region" description="Helical" evidence="7">
    <location>
        <begin position="314"/>
        <end position="335"/>
    </location>
</feature>
<sequence length="635" mass="69689">MMKRNALGMSLFFAAVVLVAVMLMWFTGSGAVSVPIAGGSADLTGLDLHTQIAAVQPEGMTYYPNLHLAPGEFENAPAPRSFTDADKSQVQFGTYRITLCLEAGRTYALRAMAVNFAQRLWIDGAEQEAVGWPGENAASTSPAARTVLCVFTPQSGETEIVLQYANFVYRGGGEAYPLYVSEYGNIIRMEQSLLFRACMIAGCMLTLFVFYLGMWLFFQRRPYFLAFSVSCLAIALHGLLVGQKFLTRLLPSLNWYAAMKLEYIALIVMIAAFILYIAGMFPGLLHRKGLAVYLAFSAAFFLVVLATQPAVYSWGLLVFQAVSVPYGLYIIVRLLMRMRRSQDPENLLILAGGCAFLAAILAEAYLHSRAVQTGISGLDQPAMLVFIFANMVALAVRYARTERELSEMTELDRMKTEFLSQASHDLKTPVAAMGLALERLKDVKDEARRGHFLAAARRSQGDMARLVGNLLSVARLDAGSQRYHIAPLPVERLLVKIQDKYEDVLELAGVELDVSADTQRDILCDENMLWSVLDNLIYNALRYTPRGGAIRVKAGRDGPCVALTISDTGPGVPPEQLPYVFERGYIAGDKSGTGMGLYIVKTVMEGMGGFVQVQNAYSGGLCFTLSFPGAGREEF</sequence>
<keyword evidence="7" id="KW-0472">Membrane</keyword>
<keyword evidence="3" id="KW-0597">Phosphoprotein</keyword>
<gene>
    <name evidence="9" type="ORF">KTH89_18970</name>
</gene>
<dbReference type="PROSITE" id="PS50109">
    <property type="entry name" value="HIS_KIN"/>
    <property type="match status" value="1"/>
</dbReference>
<dbReference type="InterPro" id="IPR036890">
    <property type="entry name" value="HATPase_C_sf"/>
</dbReference>
<dbReference type="InterPro" id="IPR050736">
    <property type="entry name" value="Sensor_HK_Regulatory"/>
</dbReference>
<evidence type="ECO:0000259" key="8">
    <source>
        <dbReference type="PROSITE" id="PS50109"/>
    </source>
</evidence>
<dbReference type="PRINTS" id="PR00344">
    <property type="entry name" value="BCTRLSENSOR"/>
</dbReference>
<keyword evidence="4" id="KW-0808">Transferase</keyword>
<dbReference type="SMART" id="SM00387">
    <property type="entry name" value="HATPase_c"/>
    <property type="match status" value="1"/>
</dbReference>
<dbReference type="PANTHER" id="PTHR43711:SF28">
    <property type="entry name" value="SENSOR HISTIDINE KINASE YXDK"/>
    <property type="match status" value="1"/>
</dbReference>
<dbReference type="SUPFAM" id="SSF55874">
    <property type="entry name" value="ATPase domain of HSP90 chaperone/DNA topoisomerase II/histidine kinase"/>
    <property type="match status" value="1"/>
</dbReference>
<dbReference type="Proteomes" id="UP000712157">
    <property type="component" value="Unassembled WGS sequence"/>
</dbReference>
<keyword evidence="5 9" id="KW-0418">Kinase</keyword>
<dbReference type="InterPro" id="IPR036097">
    <property type="entry name" value="HisK_dim/P_sf"/>
</dbReference>
<feature type="transmembrane region" description="Helical" evidence="7">
    <location>
        <begin position="261"/>
        <end position="278"/>
    </location>
</feature>
<feature type="transmembrane region" description="Helical" evidence="7">
    <location>
        <begin position="223"/>
        <end position="241"/>
    </location>
</feature>
<keyword evidence="6" id="KW-0902">Two-component regulatory system</keyword>
<evidence type="ECO:0000256" key="1">
    <source>
        <dbReference type="ARBA" id="ARBA00000085"/>
    </source>
</evidence>
<dbReference type="InterPro" id="IPR004358">
    <property type="entry name" value="Sig_transdc_His_kin-like_C"/>
</dbReference>
<evidence type="ECO:0000256" key="7">
    <source>
        <dbReference type="SAM" id="Phobius"/>
    </source>
</evidence>
<protein>
    <recommendedName>
        <fullName evidence="2">histidine kinase</fullName>
        <ecNumber evidence="2">2.7.13.3</ecNumber>
    </recommendedName>
</protein>
<dbReference type="SUPFAM" id="SSF47384">
    <property type="entry name" value="Homodimeric domain of signal transducing histidine kinase"/>
    <property type="match status" value="1"/>
</dbReference>
<feature type="transmembrane region" description="Helical" evidence="7">
    <location>
        <begin position="193"/>
        <end position="216"/>
    </location>
</feature>
<dbReference type="InterPro" id="IPR003661">
    <property type="entry name" value="HisK_dim/P_dom"/>
</dbReference>
<keyword evidence="7" id="KW-1133">Transmembrane helix</keyword>
<keyword evidence="10" id="KW-1185">Reference proteome</keyword>
<feature type="transmembrane region" description="Helical" evidence="7">
    <location>
        <begin position="290"/>
        <end position="308"/>
    </location>
</feature>
<dbReference type="PANTHER" id="PTHR43711">
    <property type="entry name" value="TWO-COMPONENT HISTIDINE KINASE"/>
    <property type="match status" value="1"/>
</dbReference>
<dbReference type="CDD" id="cd00082">
    <property type="entry name" value="HisKA"/>
    <property type="match status" value="1"/>
</dbReference>
<dbReference type="Pfam" id="PF07695">
    <property type="entry name" value="7TMR-DISM_7TM"/>
    <property type="match status" value="1"/>
</dbReference>
<organism evidence="9 10">
    <name type="scientific">Diplocloster agilis</name>
    <dbReference type="NCBI Taxonomy" id="2850323"/>
    <lineage>
        <taxon>Bacteria</taxon>
        <taxon>Bacillati</taxon>
        <taxon>Bacillota</taxon>
        <taxon>Clostridia</taxon>
        <taxon>Lachnospirales</taxon>
        <taxon>Lachnospiraceae</taxon>
        <taxon>Diplocloster</taxon>
    </lineage>
</organism>
<comment type="catalytic activity">
    <reaction evidence="1">
        <text>ATP + protein L-histidine = ADP + protein N-phospho-L-histidine.</text>
        <dbReference type="EC" id="2.7.13.3"/>
    </reaction>
</comment>
<proteinExistence type="predicted"/>
<evidence type="ECO:0000313" key="10">
    <source>
        <dbReference type="Proteomes" id="UP000712157"/>
    </source>
</evidence>
<dbReference type="AlphaFoldDB" id="A0A949K1T5"/>
<dbReference type="InterPro" id="IPR003594">
    <property type="entry name" value="HATPase_dom"/>
</dbReference>
<dbReference type="EMBL" id="JAHQCW010000038">
    <property type="protein sequence ID" value="MBU9738629.1"/>
    <property type="molecule type" value="Genomic_DNA"/>
</dbReference>
<name>A0A949K1T5_9FIRM</name>
<dbReference type="Gene3D" id="1.10.287.130">
    <property type="match status" value="1"/>
</dbReference>
<evidence type="ECO:0000256" key="4">
    <source>
        <dbReference type="ARBA" id="ARBA00022679"/>
    </source>
</evidence>
<dbReference type="Pfam" id="PF00512">
    <property type="entry name" value="HisKA"/>
    <property type="match status" value="1"/>
</dbReference>
<dbReference type="Pfam" id="PF02518">
    <property type="entry name" value="HATPase_c"/>
    <property type="match status" value="1"/>
</dbReference>
<dbReference type="CDD" id="cd00075">
    <property type="entry name" value="HATPase"/>
    <property type="match status" value="1"/>
</dbReference>
<dbReference type="EC" id="2.7.13.3" evidence="2"/>
<dbReference type="RefSeq" id="WP_238722744.1">
    <property type="nucleotide sequence ID" value="NZ_JAHQCW010000038.1"/>
</dbReference>
<comment type="caution">
    <text evidence="9">The sequence shown here is derived from an EMBL/GenBank/DDBJ whole genome shotgun (WGS) entry which is preliminary data.</text>
</comment>
<feature type="transmembrane region" description="Helical" evidence="7">
    <location>
        <begin position="347"/>
        <end position="368"/>
    </location>
</feature>
<evidence type="ECO:0000256" key="2">
    <source>
        <dbReference type="ARBA" id="ARBA00012438"/>
    </source>
</evidence>
<feature type="domain" description="Histidine kinase" evidence="8">
    <location>
        <begin position="421"/>
        <end position="631"/>
    </location>
</feature>
<keyword evidence="7" id="KW-0812">Transmembrane</keyword>
<dbReference type="Gene3D" id="3.30.565.10">
    <property type="entry name" value="Histidine kinase-like ATPase, C-terminal domain"/>
    <property type="match status" value="1"/>
</dbReference>